<evidence type="ECO:0008006" key="4">
    <source>
        <dbReference type="Google" id="ProtNLM"/>
    </source>
</evidence>
<proteinExistence type="predicted"/>
<evidence type="ECO:0000313" key="3">
    <source>
        <dbReference type="Proteomes" id="UP000275078"/>
    </source>
</evidence>
<accession>A0A3N4I9S0</accession>
<keyword evidence="3" id="KW-1185">Reference proteome</keyword>
<dbReference type="InterPro" id="IPR027417">
    <property type="entry name" value="P-loop_NTPase"/>
</dbReference>
<evidence type="ECO:0000256" key="1">
    <source>
        <dbReference type="SAM" id="MobiDB-lite"/>
    </source>
</evidence>
<evidence type="ECO:0000313" key="2">
    <source>
        <dbReference type="EMBL" id="RPA82812.1"/>
    </source>
</evidence>
<dbReference type="EMBL" id="ML119669">
    <property type="protein sequence ID" value="RPA82812.1"/>
    <property type="molecule type" value="Genomic_DNA"/>
</dbReference>
<protein>
    <recommendedName>
        <fullName evidence="4">P-loop containing nucleoside triphosphate hydrolase protein</fullName>
    </recommendedName>
</protein>
<feature type="compositionally biased region" description="Polar residues" evidence="1">
    <location>
        <begin position="1"/>
        <end position="17"/>
    </location>
</feature>
<dbReference type="SUPFAM" id="SSF52540">
    <property type="entry name" value="P-loop containing nucleoside triphosphate hydrolases"/>
    <property type="match status" value="1"/>
</dbReference>
<sequence>MSSRQSTASTAPSSVPEPTNDMRRLLTRESLRYVVVGGPPGHGKTTIATSISANFAQLGHRVLLASMHEPKPDSEEYKTLREMYLPPDDKEYAVKPSMSVCDIFPSTLTSSCPEWTAERTCNTKSLFGLGPKEVEQARGLFVMEIEPVGLETRFHLEKNALSTKESGMDQDMESLLAQTRSLDIALALLSVEKALADAVEGGRSYERVVLDFGLEPSEVFAFIRDACKPPMLQQLMQGFFGTLDYFLMSRLVPLKMLPDSYVHKAAFTLGNVLKSTYVAVIHPDAFGTYWFTHEVQGNQIQGRNPKWIDLRFVICNKFVREVRWGEKKFDTKLALRAKQLGLVRDMSFALRLRKLWYVEVPKFSEAYGFDLVMLCARELFEPGSTLGKS</sequence>
<reference evidence="2 3" key="1">
    <citation type="journal article" date="2018" name="Nat. Ecol. Evol.">
        <title>Pezizomycetes genomes reveal the molecular basis of ectomycorrhizal truffle lifestyle.</title>
        <authorList>
            <person name="Murat C."/>
            <person name="Payen T."/>
            <person name="Noel B."/>
            <person name="Kuo A."/>
            <person name="Morin E."/>
            <person name="Chen J."/>
            <person name="Kohler A."/>
            <person name="Krizsan K."/>
            <person name="Balestrini R."/>
            <person name="Da Silva C."/>
            <person name="Montanini B."/>
            <person name="Hainaut M."/>
            <person name="Levati E."/>
            <person name="Barry K.W."/>
            <person name="Belfiori B."/>
            <person name="Cichocki N."/>
            <person name="Clum A."/>
            <person name="Dockter R.B."/>
            <person name="Fauchery L."/>
            <person name="Guy J."/>
            <person name="Iotti M."/>
            <person name="Le Tacon F."/>
            <person name="Lindquist E.A."/>
            <person name="Lipzen A."/>
            <person name="Malagnac F."/>
            <person name="Mello A."/>
            <person name="Molinier V."/>
            <person name="Miyauchi S."/>
            <person name="Poulain J."/>
            <person name="Riccioni C."/>
            <person name="Rubini A."/>
            <person name="Sitrit Y."/>
            <person name="Splivallo R."/>
            <person name="Traeger S."/>
            <person name="Wang M."/>
            <person name="Zifcakova L."/>
            <person name="Wipf D."/>
            <person name="Zambonelli A."/>
            <person name="Paolocci F."/>
            <person name="Nowrousian M."/>
            <person name="Ottonello S."/>
            <person name="Baldrian P."/>
            <person name="Spatafora J.W."/>
            <person name="Henrissat B."/>
            <person name="Nagy L.G."/>
            <person name="Aury J.M."/>
            <person name="Wincker P."/>
            <person name="Grigoriev I.V."/>
            <person name="Bonfante P."/>
            <person name="Martin F.M."/>
        </authorList>
    </citation>
    <scope>NUCLEOTIDE SEQUENCE [LARGE SCALE GENOMIC DNA]</scope>
    <source>
        <strain evidence="2 3">RN42</strain>
    </source>
</reference>
<dbReference type="Proteomes" id="UP000275078">
    <property type="component" value="Unassembled WGS sequence"/>
</dbReference>
<gene>
    <name evidence="2" type="ORF">BJ508DRAFT_375564</name>
</gene>
<dbReference type="AlphaFoldDB" id="A0A3N4I9S0"/>
<name>A0A3N4I9S0_ASCIM</name>
<organism evidence="2 3">
    <name type="scientific">Ascobolus immersus RN42</name>
    <dbReference type="NCBI Taxonomy" id="1160509"/>
    <lineage>
        <taxon>Eukaryota</taxon>
        <taxon>Fungi</taxon>
        <taxon>Dikarya</taxon>
        <taxon>Ascomycota</taxon>
        <taxon>Pezizomycotina</taxon>
        <taxon>Pezizomycetes</taxon>
        <taxon>Pezizales</taxon>
        <taxon>Ascobolaceae</taxon>
        <taxon>Ascobolus</taxon>
    </lineage>
</organism>
<dbReference type="Gene3D" id="3.40.50.300">
    <property type="entry name" value="P-loop containing nucleotide triphosphate hydrolases"/>
    <property type="match status" value="1"/>
</dbReference>
<feature type="region of interest" description="Disordered" evidence="1">
    <location>
        <begin position="1"/>
        <end position="21"/>
    </location>
</feature>